<dbReference type="NCBIfam" id="TIGR00879">
    <property type="entry name" value="SP"/>
    <property type="match status" value="1"/>
</dbReference>
<keyword evidence="11" id="KW-1185">Reference proteome</keyword>
<accession>A0AA39RBB9</accession>
<dbReference type="PANTHER" id="PTHR48022">
    <property type="entry name" value="PLASTIDIC GLUCOSE TRANSPORTER 4"/>
    <property type="match status" value="1"/>
</dbReference>
<feature type="domain" description="Major facilitator superfamily (MFS) profile" evidence="9">
    <location>
        <begin position="18"/>
        <end position="464"/>
    </location>
</feature>
<evidence type="ECO:0000256" key="6">
    <source>
        <dbReference type="ARBA" id="ARBA00023136"/>
    </source>
</evidence>
<dbReference type="GO" id="GO:0016020">
    <property type="term" value="C:membrane"/>
    <property type="evidence" value="ECO:0007669"/>
    <property type="project" value="UniProtKB-SubCell"/>
</dbReference>
<proteinExistence type="inferred from homology"/>
<feature type="transmembrane region" description="Helical" evidence="8">
    <location>
        <begin position="70"/>
        <end position="90"/>
    </location>
</feature>
<dbReference type="AlphaFoldDB" id="A0AA39RBB9"/>
<feature type="transmembrane region" description="Helical" evidence="8">
    <location>
        <begin position="156"/>
        <end position="175"/>
    </location>
</feature>
<dbReference type="InterPro" id="IPR005828">
    <property type="entry name" value="MFS_sugar_transport-like"/>
</dbReference>
<keyword evidence="3 7" id="KW-0813">Transport</keyword>
<feature type="transmembrane region" description="Helical" evidence="8">
    <location>
        <begin position="124"/>
        <end position="144"/>
    </location>
</feature>
<dbReference type="SUPFAM" id="SSF103473">
    <property type="entry name" value="MFS general substrate transporter"/>
    <property type="match status" value="1"/>
</dbReference>
<dbReference type="EMBL" id="JAFEKC020000001">
    <property type="protein sequence ID" value="KAK0517504.1"/>
    <property type="molecule type" value="Genomic_DNA"/>
</dbReference>
<evidence type="ECO:0000313" key="10">
    <source>
        <dbReference type="EMBL" id="KAK0517504.1"/>
    </source>
</evidence>
<dbReference type="InterPro" id="IPR003663">
    <property type="entry name" value="Sugar/inositol_transpt"/>
</dbReference>
<dbReference type="InterPro" id="IPR050360">
    <property type="entry name" value="MFS_Sugar_Transporters"/>
</dbReference>
<keyword evidence="4 8" id="KW-0812">Transmembrane</keyword>
<feature type="transmembrane region" description="Helical" evidence="8">
    <location>
        <begin position="97"/>
        <end position="118"/>
    </location>
</feature>
<reference evidence="10" key="1">
    <citation type="submission" date="2023-03" db="EMBL/GenBank/DDBJ databases">
        <title>Complete genome of Cladonia borealis.</title>
        <authorList>
            <person name="Park H."/>
        </authorList>
    </citation>
    <scope>NUCLEOTIDE SEQUENCE</scope>
    <source>
        <strain evidence="10">ANT050790</strain>
    </source>
</reference>
<feature type="transmembrane region" description="Helical" evidence="8">
    <location>
        <begin position="345"/>
        <end position="366"/>
    </location>
</feature>
<feature type="transmembrane region" description="Helical" evidence="8">
    <location>
        <begin position="411"/>
        <end position="433"/>
    </location>
</feature>
<feature type="transmembrane region" description="Helical" evidence="8">
    <location>
        <begin position="439"/>
        <end position="460"/>
    </location>
</feature>
<dbReference type="Proteomes" id="UP001166286">
    <property type="component" value="Unassembled WGS sequence"/>
</dbReference>
<dbReference type="InterPro" id="IPR036259">
    <property type="entry name" value="MFS_trans_sf"/>
</dbReference>
<dbReference type="PROSITE" id="PS50850">
    <property type="entry name" value="MFS"/>
    <property type="match status" value="1"/>
</dbReference>
<dbReference type="Gene3D" id="1.20.1250.20">
    <property type="entry name" value="MFS general substrate transporter like domains"/>
    <property type="match status" value="1"/>
</dbReference>
<evidence type="ECO:0000256" key="4">
    <source>
        <dbReference type="ARBA" id="ARBA00022692"/>
    </source>
</evidence>
<evidence type="ECO:0000256" key="1">
    <source>
        <dbReference type="ARBA" id="ARBA00004141"/>
    </source>
</evidence>
<gene>
    <name evidence="10" type="ORF">JMJ35_000659</name>
</gene>
<dbReference type="InterPro" id="IPR020846">
    <property type="entry name" value="MFS_dom"/>
</dbReference>
<dbReference type="PANTHER" id="PTHR48022:SF68">
    <property type="entry name" value="MAJOR FACILITATOR SUPERFAMILY (MFS) PROFILE DOMAIN-CONTAINING PROTEIN-RELATED"/>
    <property type="match status" value="1"/>
</dbReference>
<dbReference type="FunFam" id="1.20.1250.20:FF:000061">
    <property type="entry name" value="MFS sugar transporter"/>
    <property type="match status" value="1"/>
</dbReference>
<keyword evidence="6 8" id="KW-0472">Membrane</keyword>
<evidence type="ECO:0000256" key="3">
    <source>
        <dbReference type="ARBA" id="ARBA00022448"/>
    </source>
</evidence>
<protein>
    <recommendedName>
        <fullName evidence="9">Major facilitator superfamily (MFS) profile domain-containing protein</fullName>
    </recommendedName>
</protein>
<feature type="transmembrane region" description="Helical" evidence="8">
    <location>
        <begin position="319"/>
        <end position="338"/>
    </location>
</feature>
<feature type="transmembrane region" description="Helical" evidence="8">
    <location>
        <begin position="378"/>
        <end position="399"/>
    </location>
</feature>
<comment type="caution">
    <text evidence="10">The sequence shown here is derived from an EMBL/GenBank/DDBJ whole genome shotgun (WGS) entry which is preliminary data.</text>
</comment>
<dbReference type="Pfam" id="PF00083">
    <property type="entry name" value="Sugar_tr"/>
    <property type="match status" value="1"/>
</dbReference>
<sequence>MFSKNFFGLRGKKLNRLVVATAGMAFLLFGYDQGVMGSLLTLPTFTKQFPKLDTVHTKGKMRTHNATLQGTAVAIYEIGGMFGAIASLFLGDKLGRLRMIFFGHAIIILGAILQSSAYGLPQFIIARIVTGLGTGVNTVTIPIWQAESSKSSDRGMYLMIEGAMITGGVALSYWLDYGFKFVTTSTVSWRFPIAFQAVFAIFVCLVVLDMPESPRWLMKQNRPEEARRAMEALYADEDQHPIEADLNEIQLVLEVSEESTWRSMFSNNNPTKNLHRLCIGLAHSVFHQICGINLIVYYAATIYQQYLGLNANQSRIITASVNGTGYFLASFIAVFLIERVGRRKLMLTGSFGQMMGMAVLAGVTAFPGKKGPGAAGAVFLYVVQFFFAVGWLAMVWLYPAEVVPLRIRAKASGLMVAVTWVFNFLIVEITPISLSSIGYRTYIIFVVLNAFIFICVYLFFPETAYRSLEEIDAIFANSHGIRDVVRVSKTLPHLHGKHGEMLANIEDTKAMFEHELMEGKEADLSAVHREAVAPKLQ</sequence>
<keyword evidence="5 8" id="KW-1133">Transmembrane helix</keyword>
<evidence type="ECO:0000259" key="9">
    <source>
        <dbReference type="PROSITE" id="PS50850"/>
    </source>
</evidence>
<evidence type="ECO:0000256" key="5">
    <source>
        <dbReference type="ARBA" id="ARBA00022989"/>
    </source>
</evidence>
<evidence type="ECO:0000256" key="8">
    <source>
        <dbReference type="SAM" id="Phobius"/>
    </source>
</evidence>
<dbReference type="InterPro" id="IPR005829">
    <property type="entry name" value="Sugar_transporter_CS"/>
</dbReference>
<organism evidence="10 11">
    <name type="scientific">Cladonia borealis</name>
    <dbReference type="NCBI Taxonomy" id="184061"/>
    <lineage>
        <taxon>Eukaryota</taxon>
        <taxon>Fungi</taxon>
        <taxon>Dikarya</taxon>
        <taxon>Ascomycota</taxon>
        <taxon>Pezizomycotina</taxon>
        <taxon>Lecanoromycetes</taxon>
        <taxon>OSLEUM clade</taxon>
        <taxon>Lecanoromycetidae</taxon>
        <taxon>Lecanorales</taxon>
        <taxon>Lecanorineae</taxon>
        <taxon>Cladoniaceae</taxon>
        <taxon>Cladonia</taxon>
    </lineage>
</organism>
<comment type="subcellular location">
    <subcellularLocation>
        <location evidence="1">Membrane</location>
        <topology evidence="1">Multi-pass membrane protein</topology>
    </subcellularLocation>
</comment>
<evidence type="ECO:0000313" key="11">
    <source>
        <dbReference type="Proteomes" id="UP001166286"/>
    </source>
</evidence>
<evidence type="ECO:0000256" key="7">
    <source>
        <dbReference type="RuleBase" id="RU003346"/>
    </source>
</evidence>
<evidence type="ECO:0000256" key="2">
    <source>
        <dbReference type="ARBA" id="ARBA00010992"/>
    </source>
</evidence>
<dbReference type="GO" id="GO:0005351">
    <property type="term" value="F:carbohydrate:proton symporter activity"/>
    <property type="evidence" value="ECO:0007669"/>
    <property type="project" value="TreeGrafter"/>
</dbReference>
<name>A0AA39RBB9_9LECA</name>
<feature type="transmembrane region" description="Helical" evidence="8">
    <location>
        <begin position="187"/>
        <end position="208"/>
    </location>
</feature>
<dbReference type="PROSITE" id="PS00216">
    <property type="entry name" value="SUGAR_TRANSPORT_1"/>
    <property type="match status" value="1"/>
</dbReference>
<comment type="similarity">
    <text evidence="2 7">Belongs to the major facilitator superfamily. Sugar transporter (TC 2.A.1.1) family.</text>
</comment>
<feature type="transmembrane region" description="Helical" evidence="8">
    <location>
        <begin position="277"/>
        <end position="299"/>
    </location>
</feature>
<dbReference type="PRINTS" id="PR00171">
    <property type="entry name" value="SUGRTRNSPORT"/>
</dbReference>